<dbReference type="Proteomes" id="UP000247744">
    <property type="component" value="Unassembled WGS sequence"/>
</dbReference>
<evidence type="ECO:0000313" key="1">
    <source>
        <dbReference type="EMBL" id="PXY81390.1"/>
    </source>
</evidence>
<reference evidence="1 2" key="1">
    <citation type="submission" date="2018-05" db="EMBL/GenBank/DDBJ databases">
        <title>Reference genomes for bee gut microbiota database.</title>
        <authorList>
            <person name="Ellegaard K.M."/>
        </authorList>
    </citation>
    <scope>NUCLEOTIDE SEQUENCE [LARGE SCALE GENOMIC DNA]</scope>
    <source>
        <strain evidence="1 2">ESL0200</strain>
    </source>
</reference>
<dbReference type="AlphaFoldDB" id="A0A318M345"/>
<comment type="caution">
    <text evidence="1">The sequence shown here is derived from an EMBL/GenBank/DDBJ whole genome shotgun (WGS) entry which is preliminary data.</text>
</comment>
<gene>
    <name evidence="1" type="ORF">DKK75_06475</name>
</gene>
<proteinExistence type="predicted"/>
<protein>
    <submittedName>
        <fullName evidence="1">Uncharacterized protein</fullName>
    </submittedName>
</protein>
<name>A0A318M345_9BIFI</name>
<sequence>MIFMPNFSAVIRLMASVAEGQMKLGSGRDPDPASTNDTCFILAGGLIHGKAWQAGAGFALGASAAAGSCLFTVSTGLVAWNHHGQVSQQGFT</sequence>
<dbReference type="EMBL" id="QGLL01000009">
    <property type="protein sequence ID" value="PXY81390.1"/>
    <property type="molecule type" value="Genomic_DNA"/>
</dbReference>
<organism evidence="1 2">
    <name type="scientific">Bifidobacterium asteroides</name>
    <dbReference type="NCBI Taxonomy" id="1684"/>
    <lineage>
        <taxon>Bacteria</taxon>
        <taxon>Bacillati</taxon>
        <taxon>Actinomycetota</taxon>
        <taxon>Actinomycetes</taxon>
        <taxon>Bifidobacteriales</taxon>
        <taxon>Bifidobacteriaceae</taxon>
        <taxon>Bifidobacterium</taxon>
    </lineage>
</organism>
<evidence type="ECO:0000313" key="2">
    <source>
        <dbReference type="Proteomes" id="UP000247744"/>
    </source>
</evidence>
<accession>A0A318M345</accession>